<comment type="similarity">
    <text evidence="1 10 11">Belongs to the HAM1 NTPase family.</text>
</comment>
<keyword evidence="7 10" id="KW-0546">Nucleotide metabolism</keyword>
<dbReference type="Pfam" id="PF01725">
    <property type="entry name" value="Ham1p_like"/>
    <property type="match status" value="1"/>
</dbReference>
<dbReference type="EC" id="3.6.1.66" evidence="10"/>
<name>A0A0K1E6V8_CHOCO</name>
<keyword evidence="5 10" id="KW-0378">Hydrolase</keyword>
<comment type="caution">
    <text evidence="10">Lacks conserved residue(s) required for the propagation of feature annotation.</text>
</comment>
<feature type="binding site" evidence="10">
    <location>
        <begin position="160"/>
        <end position="163"/>
    </location>
    <ligand>
        <name>substrate</name>
    </ligand>
</feature>
<protein>
    <recommendedName>
        <fullName evidence="10">dITP/XTP pyrophosphatase</fullName>
        <ecNumber evidence="10">3.6.1.66</ecNumber>
    </recommendedName>
    <alternativeName>
        <fullName evidence="10">Non-canonical purine NTP pyrophosphatase</fullName>
    </alternativeName>
    <alternativeName>
        <fullName evidence="10">Non-standard purine NTP pyrophosphatase</fullName>
    </alternativeName>
    <alternativeName>
        <fullName evidence="10">Nucleoside-triphosphate diphosphatase</fullName>
    </alternativeName>
    <alternativeName>
        <fullName evidence="10">Nucleoside-triphosphate pyrophosphatase</fullName>
        <shortName evidence="10">NTPase</shortName>
    </alternativeName>
</protein>
<evidence type="ECO:0000256" key="4">
    <source>
        <dbReference type="ARBA" id="ARBA00022741"/>
    </source>
</evidence>
<organism evidence="12 13">
    <name type="scientific">Chondromyces crocatus</name>
    <dbReference type="NCBI Taxonomy" id="52"/>
    <lineage>
        <taxon>Bacteria</taxon>
        <taxon>Pseudomonadati</taxon>
        <taxon>Myxococcota</taxon>
        <taxon>Polyangia</taxon>
        <taxon>Polyangiales</taxon>
        <taxon>Polyangiaceae</taxon>
        <taxon>Chondromyces</taxon>
    </lineage>
</organism>
<sequence>MNPDLPCLLLATTNRGKLAELRALLADLPLQLVSLADVLPNQPPVPEDGLTFEENALIKARAAAKAANLLTLAEDAGLEVDALGGQPGVRSARYAGETATDQANNAKLLSALNGVKPDARRARFRCVMVLLEPRRPDHPILAEGRCEGWINEEPRGTGGFGYDPLFQVEGLNQTLAELGQDAKNEISHRSQAVLALKPALQALISRRDDQAPPP</sequence>
<dbReference type="GO" id="GO:0036222">
    <property type="term" value="F:XTP diphosphatase activity"/>
    <property type="evidence" value="ECO:0007669"/>
    <property type="project" value="UniProtKB-UniRule"/>
</dbReference>
<evidence type="ECO:0000313" key="12">
    <source>
        <dbReference type="EMBL" id="AKT36606.1"/>
    </source>
</evidence>
<dbReference type="PANTHER" id="PTHR11067">
    <property type="entry name" value="INOSINE TRIPHOSPHATE PYROPHOSPHATASE/HAM1 PROTEIN"/>
    <property type="match status" value="1"/>
</dbReference>
<evidence type="ECO:0000256" key="8">
    <source>
        <dbReference type="ARBA" id="ARBA00051875"/>
    </source>
</evidence>
<feature type="binding site" evidence="10">
    <location>
        <position position="75"/>
    </location>
    <ligand>
        <name>Mg(2+)</name>
        <dbReference type="ChEBI" id="CHEBI:18420"/>
    </ligand>
</feature>
<evidence type="ECO:0000256" key="6">
    <source>
        <dbReference type="ARBA" id="ARBA00022842"/>
    </source>
</evidence>
<dbReference type="Gene3D" id="3.90.950.10">
    <property type="match status" value="1"/>
</dbReference>
<keyword evidence="4 10" id="KW-0547">Nucleotide-binding</keyword>
<keyword evidence="6 10" id="KW-0460">Magnesium</keyword>
<evidence type="ECO:0000256" key="9">
    <source>
        <dbReference type="ARBA" id="ARBA00052017"/>
    </source>
</evidence>
<comment type="catalytic activity">
    <reaction evidence="10">
        <text>ITP + H2O = IMP + diphosphate + H(+)</text>
        <dbReference type="Rhea" id="RHEA:29399"/>
        <dbReference type="ChEBI" id="CHEBI:15377"/>
        <dbReference type="ChEBI" id="CHEBI:15378"/>
        <dbReference type="ChEBI" id="CHEBI:33019"/>
        <dbReference type="ChEBI" id="CHEBI:58053"/>
        <dbReference type="ChEBI" id="CHEBI:61402"/>
        <dbReference type="EC" id="3.6.1.66"/>
    </reaction>
</comment>
<accession>A0A0K1E6V8</accession>
<dbReference type="InterPro" id="IPR020922">
    <property type="entry name" value="dITP/XTP_pyrophosphatase"/>
</dbReference>
<dbReference type="EMBL" id="CP012159">
    <property type="protein sequence ID" value="AKT36606.1"/>
    <property type="molecule type" value="Genomic_DNA"/>
</dbReference>
<feature type="active site" description="Proton acceptor" evidence="10">
    <location>
        <position position="75"/>
    </location>
</feature>
<dbReference type="HAMAP" id="MF_01405">
    <property type="entry name" value="Non_canon_purine_NTPase"/>
    <property type="match status" value="1"/>
</dbReference>
<dbReference type="InterPro" id="IPR029001">
    <property type="entry name" value="ITPase-like_fam"/>
</dbReference>
<comment type="catalytic activity">
    <reaction evidence="9 10">
        <text>XTP + H2O = XMP + diphosphate + H(+)</text>
        <dbReference type="Rhea" id="RHEA:28610"/>
        <dbReference type="ChEBI" id="CHEBI:15377"/>
        <dbReference type="ChEBI" id="CHEBI:15378"/>
        <dbReference type="ChEBI" id="CHEBI:33019"/>
        <dbReference type="ChEBI" id="CHEBI:57464"/>
        <dbReference type="ChEBI" id="CHEBI:61314"/>
        <dbReference type="EC" id="3.6.1.66"/>
    </reaction>
</comment>
<dbReference type="RefSeq" id="WP_050429107.1">
    <property type="nucleotide sequence ID" value="NZ_CP012159.1"/>
</dbReference>
<dbReference type="SUPFAM" id="SSF52972">
    <property type="entry name" value="ITPase-like"/>
    <property type="match status" value="1"/>
</dbReference>
<dbReference type="GO" id="GO:0009117">
    <property type="term" value="P:nucleotide metabolic process"/>
    <property type="evidence" value="ECO:0007669"/>
    <property type="project" value="UniProtKB-KW"/>
</dbReference>
<comment type="cofactor">
    <cofactor evidence="10">
        <name>Mg(2+)</name>
        <dbReference type="ChEBI" id="CHEBI:18420"/>
    </cofactor>
    <text evidence="10">Binds 1 Mg(2+) ion per subunit.</text>
</comment>
<dbReference type="GO" id="GO:0036220">
    <property type="term" value="F:ITP diphosphatase activity"/>
    <property type="evidence" value="ECO:0007669"/>
    <property type="project" value="UniProtKB-UniRule"/>
</dbReference>
<dbReference type="GO" id="GO:0009146">
    <property type="term" value="P:purine nucleoside triphosphate catabolic process"/>
    <property type="evidence" value="ECO:0007669"/>
    <property type="project" value="UniProtKB-UniRule"/>
</dbReference>
<evidence type="ECO:0000256" key="5">
    <source>
        <dbReference type="ARBA" id="ARBA00022801"/>
    </source>
</evidence>
<dbReference type="PANTHER" id="PTHR11067:SF9">
    <property type="entry name" value="INOSINE TRIPHOSPHATE PYROPHOSPHATASE"/>
    <property type="match status" value="1"/>
</dbReference>
<evidence type="ECO:0000313" key="13">
    <source>
        <dbReference type="Proteomes" id="UP000067626"/>
    </source>
</evidence>
<dbReference type="FunFam" id="3.90.950.10:FF:000001">
    <property type="entry name" value="dITP/XTP pyrophosphatase"/>
    <property type="match status" value="1"/>
</dbReference>
<dbReference type="GO" id="GO:0000166">
    <property type="term" value="F:nucleotide binding"/>
    <property type="evidence" value="ECO:0007669"/>
    <property type="project" value="UniProtKB-KW"/>
</dbReference>
<feature type="binding site" evidence="10">
    <location>
        <position position="76"/>
    </location>
    <ligand>
        <name>substrate</name>
    </ligand>
</feature>
<dbReference type="GO" id="GO:0046872">
    <property type="term" value="F:metal ion binding"/>
    <property type="evidence" value="ECO:0007669"/>
    <property type="project" value="UniProtKB-KW"/>
</dbReference>
<dbReference type="AlphaFoldDB" id="A0A0K1E6V8"/>
<reference evidence="12 13" key="1">
    <citation type="submission" date="2015-07" db="EMBL/GenBank/DDBJ databases">
        <title>Genome analysis of myxobacterium Chondromyces crocatus Cm c5 reveals a high potential for natural compound synthesis and the genetic basis for the loss of fruiting body formation.</title>
        <authorList>
            <person name="Zaburannyi N."/>
            <person name="Bunk B."/>
            <person name="Maier J."/>
            <person name="Overmann J."/>
            <person name="Mueller R."/>
        </authorList>
    </citation>
    <scope>NUCLEOTIDE SEQUENCE [LARGE SCALE GENOMIC DNA]</scope>
    <source>
        <strain evidence="12 13">Cm c5</strain>
    </source>
</reference>
<evidence type="ECO:0000256" key="10">
    <source>
        <dbReference type="HAMAP-Rule" id="MF_01405"/>
    </source>
</evidence>
<dbReference type="PATRIC" id="fig|52.7.peg.775"/>
<dbReference type="InterPro" id="IPR002637">
    <property type="entry name" value="RdgB/HAM1"/>
</dbReference>
<dbReference type="GO" id="GO:0005829">
    <property type="term" value="C:cytosol"/>
    <property type="evidence" value="ECO:0007669"/>
    <property type="project" value="TreeGrafter"/>
</dbReference>
<dbReference type="Proteomes" id="UP000067626">
    <property type="component" value="Chromosome"/>
</dbReference>
<feature type="binding site" evidence="10">
    <location>
        <begin position="188"/>
        <end position="189"/>
    </location>
    <ligand>
        <name>substrate</name>
    </ligand>
</feature>
<feature type="binding site" evidence="10">
    <location>
        <begin position="12"/>
        <end position="17"/>
    </location>
    <ligand>
        <name>substrate</name>
    </ligand>
</feature>
<evidence type="ECO:0000256" key="3">
    <source>
        <dbReference type="ARBA" id="ARBA00022723"/>
    </source>
</evidence>
<keyword evidence="3 10" id="KW-0479">Metal-binding</keyword>
<comment type="subunit">
    <text evidence="2 10">Homodimer.</text>
</comment>
<gene>
    <name evidence="12" type="ORF">CMC5_007250</name>
</gene>
<feature type="binding site" evidence="10">
    <location>
        <position position="183"/>
    </location>
    <ligand>
        <name>substrate</name>
    </ligand>
</feature>
<keyword evidence="13" id="KW-1185">Reference proteome</keyword>
<dbReference type="GO" id="GO:0035870">
    <property type="term" value="F:dITP diphosphatase activity"/>
    <property type="evidence" value="ECO:0007669"/>
    <property type="project" value="UniProtKB-UniRule"/>
</dbReference>
<evidence type="ECO:0000256" key="7">
    <source>
        <dbReference type="ARBA" id="ARBA00023080"/>
    </source>
</evidence>
<comment type="function">
    <text evidence="10">Pyrophosphatase that catalyzes the hydrolysis of nucleoside triphosphates to their monophosphate derivatives, with a high preference for the non-canonical purine nucleotides XTP (xanthosine triphosphate), dITP (deoxyinosine triphosphate) and ITP. Seems to function as a house-cleaning enzyme that removes non-canonical purine nucleotides from the nucleotide pool, thus preventing their incorporation into DNA/RNA and avoiding chromosomal lesions.</text>
</comment>
<dbReference type="KEGG" id="ccro:CMC5_007250"/>
<evidence type="ECO:0000256" key="2">
    <source>
        <dbReference type="ARBA" id="ARBA00011738"/>
    </source>
</evidence>
<evidence type="ECO:0000256" key="11">
    <source>
        <dbReference type="RuleBase" id="RU003781"/>
    </source>
</evidence>
<evidence type="ECO:0000256" key="1">
    <source>
        <dbReference type="ARBA" id="ARBA00008023"/>
    </source>
</evidence>
<dbReference type="GO" id="GO:0017111">
    <property type="term" value="F:ribonucleoside triphosphate phosphatase activity"/>
    <property type="evidence" value="ECO:0007669"/>
    <property type="project" value="InterPro"/>
</dbReference>
<dbReference type="STRING" id="52.CMC5_007250"/>
<dbReference type="CDD" id="cd00515">
    <property type="entry name" value="HAM1"/>
    <property type="match status" value="1"/>
</dbReference>
<dbReference type="NCBIfam" id="TIGR00042">
    <property type="entry name" value="RdgB/HAM1 family non-canonical purine NTP pyrophosphatase"/>
    <property type="match status" value="1"/>
</dbReference>
<comment type="catalytic activity">
    <reaction evidence="8 10">
        <text>dITP + H2O = dIMP + diphosphate + H(+)</text>
        <dbReference type="Rhea" id="RHEA:28342"/>
        <dbReference type="ChEBI" id="CHEBI:15377"/>
        <dbReference type="ChEBI" id="CHEBI:15378"/>
        <dbReference type="ChEBI" id="CHEBI:33019"/>
        <dbReference type="ChEBI" id="CHEBI:61194"/>
        <dbReference type="ChEBI" id="CHEBI:61382"/>
        <dbReference type="EC" id="3.6.1.66"/>
    </reaction>
</comment>
<proteinExistence type="inferred from homology"/>